<evidence type="ECO:0000313" key="2">
    <source>
        <dbReference type="Proteomes" id="UP000007993"/>
    </source>
</evidence>
<reference evidence="1 2" key="1">
    <citation type="journal article" date="2013" name="Mar. Genomics">
        <title>Expression of sulfatases in Rhodopirellula baltica and the diversity of sulfatases in the genus Rhodopirellula.</title>
        <authorList>
            <person name="Wegner C.E."/>
            <person name="Richter-Heitmann T."/>
            <person name="Klindworth A."/>
            <person name="Klockow C."/>
            <person name="Richter M."/>
            <person name="Achstetter T."/>
            <person name="Glockner F.O."/>
            <person name="Harder J."/>
        </authorList>
    </citation>
    <scope>NUCLEOTIDE SEQUENCE [LARGE SCALE GENOMIC DNA]</scope>
    <source>
        <strain evidence="1 2">SH28</strain>
    </source>
</reference>
<dbReference type="AlphaFoldDB" id="K5D3Z1"/>
<comment type="caution">
    <text evidence="1">The sequence shown here is derived from an EMBL/GenBank/DDBJ whole genome shotgun (WGS) entry which is preliminary data.</text>
</comment>
<dbReference type="EMBL" id="AMCW01000098">
    <property type="protein sequence ID" value="EKK01347.1"/>
    <property type="molecule type" value="Genomic_DNA"/>
</dbReference>
<name>K5D3Z1_RHOBT</name>
<accession>K5D3Z1</accession>
<proteinExistence type="predicted"/>
<evidence type="ECO:0000313" key="1">
    <source>
        <dbReference type="EMBL" id="EKK01347.1"/>
    </source>
</evidence>
<sequence length="43" mass="4651">MNDWSLGRETIGFEFLRAGSGRLIEAGSFKGSLHSRGGFFCVG</sequence>
<dbReference type="PATRIC" id="fig|993517.3.peg.3534"/>
<gene>
    <name evidence="1" type="ORF">RBSH_03256</name>
</gene>
<organism evidence="1 2">
    <name type="scientific">Rhodopirellula baltica SH28</name>
    <dbReference type="NCBI Taxonomy" id="993517"/>
    <lineage>
        <taxon>Bacteria</taxon>
        <taxon>Pseudomonadati</taxon>
        <taxon>Planctomycetota</taxon>
        <taxon>Planctomycetia</taxon>
        <taxon>Pirellulales</taxon>
        <taxon>Pirellulaceae</taxon>
        <taxon>Rhodopirellula</taxon>
    </lineage>
</organism>
<protein>
    <submittedName>
        <fullName evidence="1">Uncharacterized protein</fullName>
    </submittedName>
</protein>
<dbReference type="Proteomes" id="UP000007993">
    <property type="component" value="Unassembled WGS sequence"/>
</dbReference>